<dbReference type="Gene3D" id="1.10.150.240">
    <property type="entry name" value="Putative phosphatase, domain 2"/>
    <property type="match status" value="1"/>
</dbReference>
<comment type="caution">
    <text evidence="11">The sequence shown here is derived from an EMBL/GenBank/DDBJ whole genome shotgun (WGS) entry which is preliminary data.</text>
</comment>
<dbReference type="Pfam" id="PF02770">
    <property type="entry name" value="Acyl-CoA_dh_M"/>
    <property type="match status" value="1"/>
</dbReference>
<dbReference type="PRINTS" id="PR00413">
    <property type="entry name" value="HADHALOGNASE"/>
</dbReference>
<dbReference type="InterPro" id="IPR002575">
    <property type="entry name" value="Aminoglycoside_PTrfase"/>
</dbReference>
<evidence type="ECO:0000313" key="11">
    <source>
        <dbReference type="EMBL" id="KAJ8042838.1"/>
    </source>
</evidence>
<dbReference type="InterPro" id="IPR011009">
    <property type="entry name" value="Kinase-like_dom_sf"/>
</dbReference>
<dbReference type="Gene3D" id="3.90.1200.10">
    <property type="match status" value="1"/>
</dbReference>
<protein>
    <submittedName>
        <fullName evidence="11">Acyl-CoA dehydrogenase family member 10</fullName>
    </submittedName>
</protein>
<dbReference type="InterPro" id="IPR037069">
    <property type="entry name" value="AcylCoA_DH/ox_N_sf"/>
</dbReference>
<dbReference type="Pfam" id="PF00702">
    <property type="entry name" value="Hydrolase"/>
    <property type="match status" value="1"/>
</dbReference>
<dbReference type="Pfam" id="PF01636">
    <property type="entry name" value="APH"/>
    <property type="match status" value="1"/>
</dbReference>
<dbReference type="CDD" id="cd05154">
    <property type="entry name" value="ACAD10_11_N-like"/>
    <property type="match status" value="1"/>
</dbReference>
<dbReference type="NCBIfam" id="TIGR02247">
    <property type="entry name" value="HAD-1A3-hyp"/>
    <property type="match status" value="1"/>
</dbReference>
<keyword evidence="12" id="KW-1185">Reference proteome</keyword>
<dbReference type="InterPro" id="IPR023198">
    <property type="entry name" value="PGP-like_dom2"/>
</dbReference>
<comment type="similarity">
    <text evidence="2">Belongs to the acyl-CoA dehydrogenase family.</text>
</comment>
<feature type="domain" description="Acyl-CoA oxidase/dehydrogenase middle" evidence="9">
    <location>
        <begin position="799"/>
        <end position="900"/>
    </location>
</feature>
<dbReference type="Proteomes" id="UP001152320">
    <property type="component" value="Chromosome 4"/>
</dbReference>
<dbReference type="EMBL" id="JAIZAY010000004">
    <property type="protein sequence ID" value="KAJ8042838.1"/>
    <property type="molecule type" value="Genomic_DNA"/>
</dbReference>
<dbReference type="Gene3D" id="2.40.110.10">
    <property type="entry name" value="Butyryl-CoA Dehydrogenase, subunit A, domain 2"/>
    <property type="match status" value="1"/>
</dbReference>
<evidence type="ECO:0000256" key="4">
    <source>
        <dbReference type="ARBA" id="ARBA00022827"/>
    </source>
</evidence>
<feature type="domain" description="Acyl-CoA dehydrogenase/oxidase C-terminal" evidence="7">
    <location>
        <begin position="912"/>
        <end position="1060"/>
    </location>
</feature>
<dbReference type="InterPro" id="IPR006091">
    <property type="entry name" value="Acyl-CoA_Oxase/DH_mid-dom"/>
</dbReference>
<sequence length="1070" mass="119080">MNRLCQAKAFSPSRVWACYNSRDASRAHRPTTTLALPWLPASGGCSHYRQLHLSSSYWKTKAVIFDMGGVIVQKPFPIFDDFEKKLGVPQRTIRDVSVAKGKDSAFFKLERGELTVEEFEEEFSNECSEKVGFPVSMVGLLAYLEERLTLVPEMVDAIHCIRAEGIKTALLTNNWKKAGQNEAMLPLTKELFDVVVQSCVLGIRKPSEAIYTTCLDQLGVKAEDSIFLDDLAINIKGAEKVGMGVIQVGDPKEALNELSTRLGIPLQGFKPGTSAVRKGMEFSHGPLIDYLESIHVHSADKKLNVRQFKHGQSNPTYFVGYGDREMVLRKKPPGKLLPSAHMVEREYQVMKAVGEHGVPVPNLLALCEDNSVIGTPFYMMDYVPGRVFQDPSLPGMTKEERSAIYDATVDAICRIHSVDVKKAGLEDFGKHGNYAARQISRWSKQYEASKTEDMPAMNKLMEWLPTQVPENDETKVVHGDFRLDNMIFHPSEPKVLAVLDWELSTLGDPLADLANCLLPYFIPPNPLLKCFHNVDVVELGIPTMEEMVSAYFEKRGIPAVDNLDFYMSFTFFRMAAIAQGIYKRALQGQASSASAKMVGRLAGSLAEISWKIGSEGSKSALVTSGISQNGTFSGKRSYSTWTKSNITPRRCYSSKAAAHMVYDVKGLSERAQQLYKSVNEFMIEYIYPVERELTEHSLSRDRWTVHPLIEELKAKAKEGGLWNLFLPIDSDPQNQYGAGLTNVEYAHICELMGKSKYAPEVFNCSAPDTGNMEVLVRYGSKEQQQEWLKPLLEGKIRSCFGMTEPEVASSDATNIRSEIRQEGDQLIINGHKWWTSGAMHPHCKLCIFMGKTDTKEKIHKQQSMVLVPMNTPGVKVVRYLTVFGYDDAPEGHAEVIFDDVKVPASNILLGAGRGFEIAQGRLGPGRIHHCMRLIGLAERALDTMKHRVTERIAFGKPLAEQGTIQADIANSRLEIEQARLLTLKTAHMMDTVGNKVAAPEIAMIKIVAPNMAQNVVERAIQAHGGAGVCGDVPLAYMYAQARCLRLADGPDEVHRRSVARMEMKSLATKK</sequence>
<proteinExistence type="inferred from homology"/>
<dbReference type="NCBIfam" id="TIGR01509">
    <property type="entry name" value="HAD-SF-IA-v3"/>
    <property type="match status" value="1"/>
</dbReference>
<dbReference type="Gene3D" id="1.10.540.10">
    <property type="entry name" value="Acyl-CoA dehydrogenase/oxidase, N-terminal domain"/>
    <property type="match status" value="1"/>
</dbReference>
<evidence type="ECO:0000259" key="8">
    <source>
        <dbReference type="Pfam" id="PF01636"/>
    </source>
</evidence>
<gene>
    <name evidence="11" type="ORF">HOLleu_09701</name>
</gene>
<evidence type="ECO:0000259" key="7">
    <source>
        <dbReference type="Pfam" id="PF00441"/>
    </source>
</evidence>
<organism evidence="11 12">
    <name type="scientific">Holothuria leucospilota</name>
    <name type="common">Black long sea cucumber</name>
    <name type="synonym">Mertensiothuria leucospilota</name>
    <dbReference type="NCBI Taxonomy" id="206669"/>
    <lineage>
        <taxon>Eukaryota</taxon>
        <taxon>Metazoa</taxon>
        <taxon>Echinodermata</taxon>
        <taxon>Eleutherozoa</taxon>
        <taxon>Echinozoa</taxon>
        <taxon>Holothuroidea</taxon>
        <taxon>Aspidochirotacea</taxon>
        <taxon>Aspidochirotida</taxon>
        <taxon>Holothuriidae</taxon>
        <taxon>Holothuria</taxon>
    </lineage>
</organism>
<dbReference type="SUPFAM" id="SSF56784">
    <property type="entry name" value="HAD-like"/>
    <property type="match status" value="1"/>
</dbReference>
<evidence type="ECO:0000256" key="1">
    <source>
        <dbReference type="ARBA" id="ARBA00001974"/>
    </source>
</evidence>
<accession>A0A9Q1HF60</accession>
<comment type="cofactor">
    <cofactor evidence="1">
        <name>FAD</name>
        <dbReference type="ChEBI" id="CHEBI:57692"/>
    </cofactor>
</comment>
<evidence type="ECO:0000313" key="12">
    <source>
        <dbReference type="Proteomes" id="UP001152320"/>
    </source>
</evidence>
<dbReference type="InterPro" id="IPR009075">
    <property type="entry name" value="AcylCo_DH/oxidase_C"/>
</dbReference>
<dbReference type="GO" id="GO:0050660">
    <property type="term" value="F:flavin adenine dinucleotide binding"/>
    <property type="evidence" value="ECO:0007669"/>
    <property type="project" value="InterPro"/>
</dbReference>
<keyword evidence="6" id="KW-0560">Oxidoreductase</keyword>
<evidence type="ECO:0000256" key="2">
    <source>
        <dbReference type="ARBA" id="ARBA00009347"/>
    </source>
</evidence>
<dbReference type="GO" id="GO:0016627">
    <property type="term" value="F:oxidoreductase activity, acting on the CH-CH group of donors"/>
    <property type="evidence" value="ECO:0007669"/>
    <property type="project" value="InterPro"/>
</dbReference>
<evidence type="ECO:0000259" key="10">
    <source>
        <dbReference type="Pfam" id="PF02771"/>
    </source>
</evidence>
<dbReference type="InterPro" id="IPR046373">
    <property type="entry name" value="Acyl-CoA_Oxase/DH_mid-dom_sf"/>
</dbReference>
<dbReference type="CDD" id="cd02603">
    <property type="entry name" value="HAD_sEH-N_like"/>
    <property type="match status" value="1"/>
</dbReference>
<dbReference type="FunFam" id="1.20.140.10:FF:000018">
    <property type="entry name" value="Acyl-CoA dehydrogenase family member 10"/>
    <property type="match status" value="1"/>
</dbReference>
<dbReference type="Gene3D" id="1.20.140.10">
    <property type="entry name" value="Butyryl-CoA Dehydrogenase, subunit A, domain 3"/>
    <property type="match status" value="1"/>
</dbReference>
<dbReference type="Pfam" id="PF00441">
    <property type="entry name" value="Acyl-CoA_dh_1"/>
    <property type="match status" value="1"/>
</dbReference>
<dbReference type="InterPro" id="IPR013786">
    <property type="entry name" value="AcylCoA_DH/ox_N"/>
</dbReference>
<dbReference type="InterPro" id="IPR036412">
    <property type="entry name" value="HAD-like_sf"/>
</dbReference>
<keyword evidence="5" id="KW-0007">Acetylation</keyword>
<evidence type="ECO:0000259" key="9">
    <source>
        <dbReference type="Pfam" id="PF02770"/>
    </source>
</evidence>
<evidence type="ECO:0000256" key="5">
    <source>
        <dbReference type="ARBA" id="ARBA00022990"/>
    </source>
</evidence>
<dbReference type="InterPro" id="IPR052898">
    <property type="entry name" value="ACAD10-like"/>
</dbReference>
<dbReference type="InterPro" id="IPR006439">
    <property type="entry name" value="HAD-SF_hydro_IA"/>
</dbReference>
<dbReference type="Pfam" id="PF02771">
    <property type="entry name" value="Acyl-CoA_dh_N"/>
    <property type="match status" value="1"/>
</dbReference>
<dbReference type="SUPFAM" id="SSF47203">
    <property type="entry name" value="Acyl-CoA dehydrogenase C-terminal domain-like"/>
    <property type="match status" value="1"/>
</dbReference>
<feature type="domain" description="Acyl-CoA dehydrogenase/oxidase N-terminal" evidence="10">
    <location>
        <begin position="669"/>
        <end position="795"/>
    </location>
</feature>
<dbReference type="FunFam" id="2.40.110.10:FF:000002">
    <property type="entry name" value="Acyl-CoA dehydrogenase fadE12"/>
    <property type="match status" value="1"/>
</dbReference>
<dbReference type="SUPFAM" id="SSF56112">
    <property type="entry name" value="Protein kinase-like (PK-like)"/>
    <property type="match status" value="1"/>
</dbReference>
<feature type="domain" description="Aminoglycoside phosphotransferase" evidence="8">
    <location>
        <begin position="305"/>
        <end position="522"/>
    </location>
</feature>
<name>A0A9Q1HF60_HOLLE</name>
<dbReference type="InterPro" id="IPR041726">
    <property type="entry name" value="ACAD10_11_N"/>
</dbReference>
<dbReference type="SFLD" id="SFLDS00003">
    <property type="entry name" value="Haloacid_Dehalogenase"/>
    <property type="match status" value="1"/>
</dbReference>
<keyword evidence="4" id="KW-0274">FAD</keyword>
<evidence type="ECO:0000256" key="6">
    <source>
        <dbReference type="ARBA" id="ARBA00023002"/>
    </source>
</evidence>
<dbReference type="InterPro" id="IPR023214">
    <property type="entry name" value="HAD_sf"/>
</dbReference>
<dbReference type="InterPro" id="IPR036250">
    <property type="entry name" value="AcylCo_DH-like_C"/>
</dbReference>
<dbReference type="AlphaFoldDB" id="A0A9Q1HF60"/>
<dbReference type="SUPFAM" id="SSF56645">
    <property type="entry name" value="Acyl-CoA dehydrogenase NM domain-like"/>
    <property type="match status" value="1"/>
</dbReference>
<dbReference type="OrthoDB" id="434771at2759"/>
<evidence type="ECO:0000256" key="3">
    <source>
        <dbReference type="ARBA" id="ARBA00022630"/>
    </source>
</evidence>
<reference evidence="11" key="1">
    <citation type="submission" date="2021-10" db="EMBL/GenBank/DDBJ databases">
        <title>Tropical sea cucumber genome reveals ecological adaptation and Cuvierian tubules defense mechanism.</title>
        <authorList>
            <person name="Chen T."/>
        </authorList>
    </citation>
    <scope>NUCLEOTIDE SEQUENCE</scope>
    <source>
        <strain evidence="11">Nanhai2018</strain>
        <tissue evidence="11">Muscle</tissue>
    </source>
</reference>
<dbReference type="InterPro" id="IPR009100">
    <property type="entry name" value="AcylCoA_DH/oxidase_NM_dom_sf"/>
</dbReference>
<keyword evidence="3" id="KW-0285">Flavoprotein</keyword>
<dbReference type="PANTHER" id="PTHR47829">
    <property type="entry name" value="HYDROLASE, PUTATIVE (AFU_ORTHOLOGUE AFUA_1G12880)-RELATED"/>
    <property type="match status" value="1"/>
</dbReference>
<dbReference type="PANTHER" id="PTHR47829:SF3">
    <property type="entry name" value="AMINOGLYCOSIDE PHOSPHOTRANSFERASE DOMAIN-CONTAINING PROTEIN"/>
    <property type="match status" value="1"/>
</dbReference>
<dbReference type="InterPro" id="IPR011945">
    <property type="entry name" value="HAD-SF_ppase_IA/epoxid_hydro_N"/>
</dbReference>
<dbReference type="Gene3D" id="3.40.50.1000">
    <property type="entry name" value="HAD superfamily/HAD-like"/>
    <property type="match status" value="1"/>
</dbReference>
<dbReference type="SFLD" id="SFLDG01129">
    <property type="entry name" value="C1.5:_HAD__Beta-PGM__Phosphata"/>
    <property type="match status" value="1"/>
</dbReference>
<dbReference type="Gene3D" id="3.30.200.20">
    <property type="entry name" value="Phosphorylase Kinase, domain 1"/>
    <property type="match status" value="1"/>
</dbReference>